<feature type="active site" description="Cysteine sulfenic acid (-SOH) intermediate; for peroxidase activity" evidence="5">
    <location>
        <position position="59"/>
    </location>
</feature>
<evidence type="ECO:0000259" key="6">
    <source>
        <dbReference type="PROSITE" id="PS51352"/>
    </source>
</evidence>
<evidence type="ECO:0000313" key="7">
    <source>
        <dbReference type="EMBL" id="TFU01458.1"/>
    </source>
</evidence>
<dbReference type="OrthoDB" id="9812811at2"/>
<feature type="domain" description="Thioredoxin" evidence="6">
    <location>
        <begin position="18"/>
        <end position="173"/>
    </location>
</feature>
<dbReference type="GO" id="GO:0006979">
    <property type="term" value="P:response to oxidative stress"/>
    <property type="evidence" value="ECO:0007669"/>
    <property type="project" value="TreeGrafter"/>
</dbReference>
<reference evidence="7 8" key="1">
    <citation type="submission" date="2019-02" db="EMBL/GenBank/DDBJ databases">
        <title>Polymorphobacter sp. isolated from the lake at the Tibet of China.</title>
        <authorList>
            <person name="Li A."/>
        </authorList>
    </citation>
    <scope>NUCLEOTIDE SEQUENCE [LARGE SCALE GENOMIC DNA]</scope>
    <source>
        <strain evidence="7 8">DJ1R-1</strain>
    </source>
</reference>
<dbReference type="InterPro" id="IPR013766">
    <property type="entry name" value="Thioredoxin_domain"/>
</dbReference>
<dbReference type="AlphaFoldDB" id="A0A4Y9EL64"/>
<dbReference type="GO" id="GO:0042744">
    <property type="term" value="P:hydrogen peroxide catabolic process"/>
    <property type="evidence" value="ECO:0007669"/>
    <property type="project" value="TreeGrafter"/>
</dbReference>
<dbReference type="Proteomes" id="UP000297737">
    <property type="component" value="Unassembled WGS sequence"/>
</dbReference>
<dbReference type="InterPro" id="IPR024706">
    <property type="entry name" value="Peroxiredoxin_AhpC-typ"/>
</dbReference>
<name>A0A4Y9EL64_9SPHN</name>
<dbReference type="GO" id="GO:0045454">
    <property type="term" value="P:cell redox homeostasis"/>
    <property type="evidence" value="ECO:0007669"/>
    <property type="project" value="TreeGrafter"/>
</dbReference>
<dbReference type="InterPro" id="IPR050217">
    <property type="entry name" value="Peroxiredoxin"/>
</dbReference>
<dbReference type="Pfam" id="PF00578">
    <property type="entry name" value="AhpC-TSA"/>
    <property type="match status" value="1"/>
</dbReference>
<dbReference type="Gene3D" id="3.40.30.10">
    <property type="entry name" value="Glutaredoxin"/>
    <property type="match status" value="1"/>
</dbReference>
<comment type="similarity">
    <text evidence="1">Belongs to the peroxiredoxin family. AhpC/Prx1 subfamily.</text>
</comment>
<evidence type="ECO:0000256" key="3">
    <source>
        <dbReference type="ARBA" id="ARBA00032824"/>
    </source>
</evidence>
<evidence type="ECO:0000256" key="4">
    <source>
        <dbReference type="ARBA" id="ARBA00037420"/>
    </source>
</evidence>
<gene>
    <name evidence="7" type="ORF">EUV02_14380</name>
</gene>
<dbReference type="InterPro" id="IPR036249">
    <property type="entry name" value="Thioredoxin-like_sf"/>
</dbReference>
<dbReference type="Pfam" id="PF10417">
    <property type="entry name" value="1-cysPrx_C"/>
    <property type="match status" value="1"/>
</dbReference>
<dbReference type="PIRSF" id="PIRSF000239">
    <property type="entry name" value="AHPC"/>
    <property type="match status" value="1"/>
</dbReference>
<dbReference type="EMBL" id="SIHO01000003">
    <property type="protein sequence ID" value="TFU01458.1"/>
    <property type="molecule type" value="Genomic_DNA"/>
</dbReference>
<dbReference type="SUPFAM" id="SSF52833">
    <property type="entry name" value="Thioredoxin-like"/>
    <property type="match status" value="1"/>
</dbReference>
<dbReference type="InterPro" id="IPR000866">
    <property type="entry name" value="AhpC/TSA"/>
</dbReference>
<dbReference type="GO" id="GO:0008379">
    <property type="term" value="F:thioredoxin peroxidase activity"/>
    <property type="evidence" value="ECO:0007669"/>
    <property type="project" value="TreeGrafter"/>
</dbReference>
<sequence length="225" mass="24240">MGAIRVTESTSAGVWPVLRIGDVAPDFEARTTMGPVSLSSFRGRWLLLFSHPADFTPVCTSEFVALARAADRFAALNCALLAVSVDSLYAHLAWVRAIHEAFGVTVNFPIVEDTSMNVGRAFGMIADDATDSATMRSSFFIDPDGIIRASCCYPPTVGRSVDEMLRVIAALQRVDADHIVTPAGWQPGDDVLLPPSSNQAAVLAMPDDPAWFHRRRPDGEAPGHS</sequence>
<dbReference type="PROSITE" id="PS51352">
    <property type="entry name" value="THIOREDOXIN_2"/>
    <property type="match status" value="1"/>
</dbReference>
<dbReference type="GO" id="GO:0005829">
    <property type="term" value="C:cytosol"/>
    <property type="evidence" value="ECO:0007669"/>
    <property type="project" value="TreeGrafter"/>
</dbReference>
<protein>
    <recommendedName>
        <fullName evidence="3">Thioredoxin peroxidase</fullName>
    </recommendedName>
</protein>
<evidence type="ECO:0000256" key="1">
    <source>
        <dbReference type="ARBA" id="ARBA00009796"/>
    </source>
</evidence>
<comment type="caution">
    <text evidence="7">The sequence shown here is derived from an EMBL/GenBank/DDBJ whole genome shotgun (WGS) entry which is preliminary data.</text>
</comment>
<dbReference type="GO" id="GO:0033554">
    <property type="term" value="P:cellular response to stress"/>
    <property type="evidence" value="ECO:0007669"/>
    <property type="project" value="TreeGrafter"/>
</dbReference>
<dbReference type="PANTHER" id="PTHR10681:SF128">
    <property type="entry name" value="THIOREDOXIN-DEPENDENT PEROXIDE REDUCTASE, MITOCHONDRIAL"/>
    <property type="match status" value="1"/>
</dbReference>
<evidence type="ECO:0000313" key="8">
    <source>
        <dbReference type="Proteomes" id="UP000297737"/>
    </source>
</evidence>
<accession>A0A4Y9EL64</accession>
<comment type="function">
    <text evidence="4">Thiol-specific peroxidase that catalyzes the reduction of hydrogen peroxide and organic hydroperoxides to water and alcohols, respectively. Plays a role in cell protection against oxidative stress by detoxifying peroxides.</text>
</comment>
<dbReference type="NCBIfam" id="NF009668">
    <property type="entry name" value="PRK13189.1"/>
    <property type="match status" value="1"/>
</dbReference>
<proteinExistence type="inferred from homology"/>
<dbReference type="PANTHER" id="PTHR10681">
    <property type="entry name" value="THIOREDOXIN PEROXIDASE"/>
    <property type="match status" value="1"/>
</dbReference>
<keyword evidence="8" id="KW-1185">Reference proteome</keyword>
<keyword evidence="7" id="KW-0575">Peroxidase</keyword>
<keyword evidence="2 7" id="KW-0560">Oxidoreductase</keyword>
<organism evidence="7 8">
    <name type="scientific">Glacieibacterium arshaanense</name>
    <dbReference type="NCBI Taxonomy" id="2511025"/>
    <lineage>
        <taxon>Bacteria</taxon>
        <taxon>Pseudomonadati</taxon>
        <taxon>Pseudomonadota</taxon>
        <taxon>Alphaproteobacteria</taxon>
        <taxon>Sphingomonadales</taxon>
        <taxon>Sphingosinicellaceae</taxon>
        <taxon>Glacieibacterium</taxon>
    </lineage>
</organism>
<evidence type="ECO:0000256" key="5">
    <source>
        <dbReference type="PIRSR" id="PIRSR000239-1"/>
    </source>
</evidence>
<evidence type="ECO:0000256" key="2">
    <source>
        <dbReference type="ARBA" id="ARBA00023002"/>
    </source>
</evidence>
<dbReference type="InterPro" id="IPR019479">
    <property type="entry name" value="Peroxiredoxin_C"/>
</dbReference>